<keyword evidence="1" id="KW-0812">Transmembrane</keyword>
<keyword evidence="1" id="KW-1133">Transmembrane helix</keyword>
<feature type="transmembrane region" description="Helical" evidence="1">
    <location>
        <begin position="182"/>
        <end position="204"/>
    </location>
</feature>
<feature type="transmembrane region" description="Helical" evidence="1">
    <location>
        <begin position="142"/>
        <end position="162"/>
    </location>
</feature>
<protein>
    <submittedName>
        <fullName evidence="3">Acyltransferase family protein</fullName>
    </submittedName>
</protein>
<dbReference type="EMBL" id="CP067089">
    <property type="protein sequence ID" value="QQO09995.1"/>
    <property type="molecule type" value="Genomic_DNA"/>
</dbReference>
<reference evidence="3" key="1">
    <citation type="submission" date="2021-01" db="EMBL/GenBank/DDBJ databases">
        <title>Description of Breznakiella homolactica.</title>
        <authorList>
            <person name="Song Y."/>
            <person name="Brune A."/>
        </authorList>
    </citation>
    <scope>NUCLEOTIDE SEQUENCE</scope>
    <source>
        <strain evidence="3">RmG30</strain>
    </source>
</reference>
<dbReference type="Proteomes" id="UP000595917">
    <property type="component" value="Chromosome"/>
</dbReference>
<dbReference type="PANTHER" id="PTHR36927:SF3">
    <property type="entry name" value="GLUCANS BIOSYNTHESIS PROTEIN C"/>
    <property type="match status" value="1"/>
</dbReference>
<feature type="transmembrane region" description="Helical" evidence="1">
    <location>
        <begin position="210"/>
        <end position="227"/>
    </location>
</feature>
<evidence type="ECO:0000256" key="1">
    <source>
        <dbReference type="SAM" id="Phobius"/>
    </source>
</evidence>
<gene>
    <name evidence="3" type="ORF">JFL75_03515</name>
</gene>
<dbReference type="PANTHER" id="PTHR36927">
    <property type="entry name" value="BLR4337 PROTEIN"/>
    <property type="match status" value="1"/>
</dbReference>
<organism evidence="3 4">
    <name type="scientific">Breznakiella homolactica</name>
    <dbReference type="NCBI Taxonomy" id="2798577"/>
    <lineage>
        <taxon>Bacteria</taxon>
        <taxon>Pseudomonadati</taxon>
        <taxon>Spirochaetota</taxon>
        <taxon>Spirochaetia</taxon>
        <taxon>Spirochaetales</taxon>
        <taxon>Breznakiellaceae</taxon>
        <taxon>Breznakiella</taxon>
    </lineage>
</organism>
<dbReference type="InterPro" id="IPR050623">
    <property type="entry name" value="Glucan_succinyl_AcylTrfase"/>
</dbReference>
<dbReference type="KEGG" id="bhc:JFL75_03515"/>
<keyword evidence="3" id="KW-0012">Acyltransferase</keyword>
<feature type="domain" description="Acyltransferase 3" evidence="2">
    <location>
        <begin position="8"/>
        <end position="361"/>
    </location>
</feature>
<dbReference type="Pfam" id="PF01757">
    <property type="entry name" value="Acyl_transf_3"/>
    <property type="match status" value="1"/>
</dbReference>
<feature type="transmembrane region" description="Helical" evidence="1">
    <location>
        <begin position="320"/>
        <end position="338"/>
    </location>
</feature>
<feature type="transmembrane region" description="Helical" evidence="1">
    <location>
        <begin position="92"/>
        <end position="112"/>
    </location>
</feature>
<dbReference type="GO" id="GO:0016747">
    <property type="term" value="F:acyltransferase activity, transferring groups other than amino-acyl groups"/>
    <property type="evidence" value="ECO:0007669"/>
    <property type="project" value="InterPro"/>
</dbReference>
<proteinExistence type="predicted"/>
<dbReference type="AlphaFoldDB" id="A0A7T8BBF9"/>
<accession>A0A7T8BBF9</accession>
<dbReference type="InterPro" id="IPR002656">
    <property type="entry name" value="Acyl_transf_3_dom"/>
</dbReference>
<evidence type="ECO:0000313" key="4">
    <source>
        <dbReference type="Proteomes" id="UP000595917"/>
    </source>
</evidence>
<name>A0A7T8BBF9_9SPIR</name>
<feature type="transmembrane region" description="Helical" evidence="1">
    <location>
        <begin position="12"/>
        <end position="34"/>
    </location>
</feature>
<keyword evidence="1" id="KW-0472">Membrane</keyword>
<keyword evidence="4" id="KW-1185">Reference proteome</keyword>
<feature type="transmembrane region" description="Helical" evidence="1">
    <location>
        <begin position="344"/>
        <end position="367"/>
    </location>
</feature>
<sequence length="383" mass="45621">MKENKREYYLDWLRIIVVLLLVPHHIAITFSHIGDAYVFLPVKDNSLYFFIQSTFLNLWFMRMLFFVSGISTYYALKKRTNKEYFLERCKRLLLPAVFAIIAVCPVMAYFRALNLNGFQGSLFKFYPVFFTKFETYLGWAHFWFLIYLFMFSMVFLLLRVLIKNSAGPEEKIGTFLARKKNIILPIVLFIVFEMILRPFFPGIQNIVDDWANIMVYLSFFMLGYLFASRKECLDKIEENIPVFLGIGIIATTWVLFLKYAQNYTDYFARLYNTKEYQYKVITAFFQGAAEYSLVMLFTGIAKKVLNFKNRVYDYLSNTSFSLYMFHFILVNLVMYYLIRLNMNHYLMYILGIILVYVLFIVLFELVIKRIPFLRYICGIKTAK</sequence>
<evidence type="ECO:0000313" key="3">
    <source>
        <dbReference type="EMBL" id="QQO09995.1"/>
    </source>
</evidence>
<feature type="transmembrane region" description="Helical" evidence="1">
    <location>
        <begin position="54"/>
        <end position="76"/>
    </location>
</feature>
<evidence type="ECO:0000259" key="2">
    <source>
        <dbReference type="Pfam" id="PF01757"/>
    </source>
</evidence>
<keyword evidence="3" id="KW-0808">Transferase</keyword>
<feature type="transmembrane region" description="Helical" evidence="1">
    <location>
        <begin position="239"/>
        <end position="260"/>
    </location>
</feature>
<feature type="transmembrane region" description="Helical" evidence="1">
    <location>
        <begin position="280"/>
        <end position="300"/>
    </location>
</feature>